<evidence type="ECO:0000256" key="1">
    <source>
        <dbReference type="SAM" id="Coils"/>
    </source>
</evidence>
<reference evidence="4" key="1">
    <citation type="submission" date="2019-07" db="EMBL/GenBank/DDBJ databases">
        <title>Hyphodiscus hymeniophilus genome sequencing and assembly.</title>
        <authorList>
            <person name="Kramer G."/>
            <person name="Nodwell J."/>
        </authorList>
    </citation>
    <scope>NUCLEOTIDE SEQUENCE</scope>
    <source>
        <strain evidence="4">ATCC 34498</strain>
    </source>
</reference>
<evidence type="ECO:0000256" key="2">
    <source>
        <dbReference type="SAM" id="MobiDB-lite"/>
    </source>
</evidence>
<dbReference type="AlphaFoldDB" id="A0A9P6VKF8"/>
<dbReference type="InterPro" id="IPR054464">
    <property type="entry name" value="ULD_fung"/>
</dbReference>
<keyword evidence="5" id="KW-1185">Reference proteome</keyword>
<protein>
    <recommendedName>
        <fullName evidence="3">Ubiquitin-like domain-containing protein</fullName>
    </recommendedName>
</protein>
<dbReference type="PANTHER" id="PTHR38886:SF1">
    <property type="entry name" value="NACHT-NTPASE AND P-LOOP NTPASES N-TERMINAL DOMAIN-CONTAINING PROTEIN"/>
    <property type="match status" value="1"/>
</dbReference>
<dbReference type="Pfam" id="PF22893">
    <property type="entry name" value="ULD_2"/>
    <property type="match status" value="1"/>
</dbReference>
<dbReference type="OrthoDB" id="3045089at2759"/>
<gene>
    <name evidence="4" type="ORF">D0Z07_4301</name>
</gene>
<feature type="compositionally biased region" description="Acidic residues" evidence="2">
    <location>
        <begin position="461"/>
        <end position="470"/>
    </location>
</feature>
<dbReference type="EMBL" id="VNKQ01000008">
    <property type="protein sequence ID" value="KAG0649270.1"/>
    <property type="molecule type" value="Genomic_DNA"/>
</dbReference>
<dbReference type="PANTHER" id="PTHR38886">
    <property type="entry name" value="SESA DOMAIN-CONTAINING PROTEIN"/>
    <property type="match status" value="1"/>
</dbReference>
<feature type="coiled-coil region" evidence="1">
    <location>
        <begin position="186"/>
        <end position="213"/>
    </location>
</feature>
<accession>A0A9P6VKF8</accession>
<name>A0A9P6VKF8_9HELO</name>
<evidence type="ECO:0000259" key="3">
    <source>
        <dbReference type="Pfam" id="PF22893"/>
    </source>
</evidence>
<dbReference type="Proteomes" id="UP000785200">
    <property type="component" value="Unassembled WGS sequence"/>
</dbReference>
<evidence type="ECO:0000313" key="5">
    <source>
        <dbReference type="Proteomes" id="UP000785200"/>
    </source>
</evidence>
<proteinExistence type="predicted"/>
<feature type="domain" description="Ubiquitin-like" evidence="3">
    <location>
        <begin position="310"/>
        <end position="389"/>
    </location>
</feature>
<comment type="caution">
    <text evidence="4">The sequence shown here is derived from an EMBL/GenBank/DDBJ whole genome shotgun (WGS) entry which is preliminary data.</text>
</comment>
<feature type="region of interest" description="Disordered" evidence="2">
    <location>
        <begin position="433"/>
        <end position="473"/>
    </location>
</feature>
<sequence length="539" mass="60067">MAVPFGFSVGDFIAVGQLIQKITVELRENGEAAPEYQHLLIELEALDRALKQLQTLQPKKHELLHLTAIRATALTCQIPLQQFLNKISKFDQRLGITTVGGQRFRGFHRRMQWRLAYQDEVKALRTKLGSHVATISLLLMTQAVSSITTAEHDSAEATCGLQEKILAYRRLLEDVQAGVDSSLTHQVETKSQLERQEETLGTLERKADRTIQQLQDEHDLIQEVISMASTTEEHTKSVIAITTDTLSQVTQGLLTLRDLAMRLFDLVAAITKFTNEMQESVALLMRQFQRIFSILHTLQGSVATRICPPIVQFTDALGETLALPYQMCLQWKTFRLILNAIFDGRPGKSRVERGDFLIMHAAGGRRLLEDSWNHAIRDGDHLQMSIVLDDFLAEQDFCPFPTCEASLLNAEASNGGRTCPQCSRWVLLNKTESPSGAHAGDSHNMNQFNGVDSKEKHADEETFDEENDAPPEEHIVDEIELYRSISVMAAGVQQQPYNASTPIGSSPMAPIKEARGTISGTAELVESLDPNSKISNLAK</sequence>
<organism evidence="4 5">
    <name type="scientific">Hyphodiscus hymeniophilus</name>
    <dbReference type="NCBI Taxonomy" id="353542"/>
    <lineage>
        <taxon>Eukaryota</taxon>
        <taxon>Fungi</taxon>
        <taxon>Dikarya</taxon>
        <taxon>Ascomycota</taxon>
        <taxon>Pezizomycotina</taxon>
        <taxon>Leotiomycetes</taxon>
        <taxon>Helotiales</taxon>
        <taxon>Hyphodiscaceae</taxon>
        <taxon>Hyphodiscus</taxon>
    </lineage>
</organism>
<keyword evidence="1" id="KW-0175">Coiled coil</keyword>
<evidence type="ECO:0000313" key="4">
    <source>
        <dbReference type="EMBL" id="KAG0649270.1"/>
    </source>
</evidence>